<evidence type="ECO:0000313" key="1">
    <source>
        <dbReference type="EMBL" id="KAK0417329.1"/>
    </source>
</evidence>
<gene>
    <name evidence="1" type="ORF">QR680_012947</name>
</gene>
<keyword evidence="2" id="KW-1185">Reference proteome</keyword>
<dbReference type="Proteomes" id="UP001175271">
    <property type="component" value="Unassembled WGS sequence"/>
</dbReference>
<proteinExistence type="predicted"/>
<sequence>MGCSGSTVATRLDPHTPLCLVVDHLKASWDGRVVEMEVIEQSLLPTSNKPNGDAPFSSIEVDLDESLQTAMEYLSGYQNITPVGCTYSEDAATPQESQYAWDDHYELRFGFKAFSCVHEDDDSPLYTYNRDKLFNLLHNYNEYSRLSRE</sequence>
<protein>
    <submittedName>
        <fullName evidence="1">Uncharacterized protein</fullName>
    </submittedName>
</protein>
<dbReference type="EMBL" id="JAUCMV010000002">
    <property type="protein sequence ID" value="KAK0417329.1"/>
    <property type="molecule type" value="Genomic_DNA"/>
</dbReference>
<name>A0AA39I5X1_9BILA</name>
<accession>A0AA39I5X1</accession>
<reference evidence="1" key="1">
    <citation type="submission" date="2023-06" db="EMBL/GenBank/DDBJ databases">
        <title>Genomic analysis of the entomopathogenic nematode Steinernema hermaphroditum.</title>
        <authorList>
            <person name="Schwarz E.M."/>
            <person name="Heppert J.K."/>
            <person name="Baniya A."/>
            <person name="Schwartz H.T."/>
            <person name="Tan C.-H."/>
            <person name="Antoshechkin I."/>
            <person name="Sternberg P.W."/>
            <person name="Goodrich-Blair H."/>
            <person name="Dillman A.R."/>
        </authorList>
    </citation>
    <scope>NUCLEOTIDE SEQUENCE</scope>
    <source>
        <strain evidence="1">PS9179</strain>
        <tissue evidence="1">Whole animal</tissue>
    </source>
</reference>
<evidence type="ECO:0000313" key="2">
    <source>
        <dbReference type="Proteomes" id="UP001175271"/>
    </source>
</evidence>
<dbReference type="AlphaFoldDB" id="A0AA39I5X1"/>
<organism evidence="1 2">
    <name type="scientific">Steinernema hermaphroditum</name>
    <dbReference type="NCBI Taxonomy" id="289476"/>
    <lineage>
        <taxon>Eukaryota</taxon>
        <taxon>Metazoa</taxon>
        <taxon>Ecdysozoa</taxon>
        <taxon>Nematoda</taxon>
        <taxon>Chromadorea</taxon>
        <taxon>Rhabditida</taxon>
        <taxon>Tylenchina</taxon>
        <taxon>Panagrolaimomorpha</taxon>
        <taxon>Strongyloidoidea</taxon>
        <taxon>Steinernematidae</taxon>
        <taxon>Steinernema</taxon>
    </lineage>
</organism>
<comment type="caution">
    <text evidence="1">The sequence shown here is derived from an EMBL/GenBank/DDBJ whole genome shotgun (WGS) entry which is preliminary data.</text>
</comment>